<dbReference type="Gene3D" id="1.20.1440.20">
    <property type="entry name" value="LemA-like domain"/>
    <property type="match status" value="1"/>
</dbReference>
<dbReference type="RefSeq" id="WP_105060098.1">
    <property type="nucleotide sequence ID" value="NZ_MSCJ01000001.1"/>
</dbReference>
<dbReference type="Pfam" id="PF04011">
    <property type="entry name" value="LemA"/>
    <property type="match status" value="1"/>
</dbReference>
<evidence type="ECO:0000313" key="7">
    <source>
        <dbReference type="Proteomes" id="UP000238730"/>
    </source>
</evidence>
<dbReference type="Proteomes" id="UP000238730">
    <property type="component" value="Unassembled WGS sequence"/>
</dbReference>
<reference evidence="6 7" key="1">
    <citation type="submission" date="2016-12" db="EMBL/GenBank/DDBJ databases">
        <title>Diversity of luminous bacteria.</title>
        <authorList>
            <person name="Yoshizawa S."/>
            <person name="Kogure K."/>
        </authorList>
    </citation>
    <scope>NUCLEOTIDE SEQUENCE [LARGE SCALE GENOMIC DNA]</scope>
    <source>
        <strain evidence="6 7">LC1-200</strain>
    </source>
</reference>
<keyword evidence="4" id="KW-1133">Transmembrane helix</keyword>
<dbReference type="InterPro" id="IPR007156">
    <property type="entry name" value="MamQ_LemA"/>
</dbReference>
<name>A0A2S7VXD9_PHOAN</name>
<evidence type="ECO:0000256" key="2">
    <source>
        <dbReference type="ARBA" id="ARBA00008854"/>
    </source>
</evidence>
<keyword evidence="3" id="KW-0812">Transmembrane</keyword>
<accession>A0A2S7VXD9</accession>
<dbReference type="PANTHER" id="PTHR34478:SF1">
    <property type="entry name" value="PROTEIN LEMA"/>
    <property type="match status" value="1"/>
</dbReference>
<sequence length="187" mass="20712">MGLFITIGIIVIIALAYISLRNGLIGKKNQVANAESSIDVMLKKRFDLLPNLIETAKAYMQHEKSVLTELTELRNQAGNATSTDTRAALDKQVSTALSHFRVAVEAYPELKANDNIDTVMRSMNEVEAQLSAARRTFNASVTNFNNAVEMFPSSIIANHMNLTTLPLFDIPEVERQNVNAAELFNNK</sequence>
<proteinExistence type="inferred from homology"/>
<comment type="caution">
    <text evidence="6">The sequence shown here is derived from an EMBL/GenBank/DDBJ whole genome shotgun (WGS) entry which is preliminary data.</text>
</comment>
<dbReference type="AlphaFoldDB" id="A0A2S7VXD9"/>
<evidence type="ECO:0000256" key="4">
    <source>
        <dbReference type="ARBA" id="ARBA00022989"/>
    </source>
</evidence>
<dbReference type="PANTHER" id="PTHR34478">
    <property type="entry name" value="PROTEIN LEMA"/>
    <property type="match status" value="1"/>
</dbReference>
<dbReference type="GO" id="GO:0016020">
    <property type="term" value="C:membrane"/>
    <property type="evidence" value="ECO:0007669"/>
    <property type="project" value="UniProtKB-SubCell"/>
</dbReference>
<dbReference type="EMBL" id="MSCJ01000001">
    <property type="protein sequence ID" value="PQJ66780.1"/>
    <property type="molecule type" value="Genomic_DNA"/>
</dbReference>
<evidence type="ECO:0000256" key="1">
    <source>
        <dbReference type="ARBA" id="ARBA00004167"/>
    </source>
</evidence>
<comment type="similarity">
    <text evidence="2">Belongs to the LemA family.</text>
</comment>
<comment type="subcellular location">
    <subcellularLocation>
        <location evidence="1">Membrane</location>
        <topology evidence="1">Single-pass membrane protein</topology>
    </subcellularLocation>
</comment>
<dbReference type="SUPFAM" id="SSF140478">
    <property type="entry name" value="LemA-like"/>
    <property type="match status" value="1"/>
</dbReference>
<dbReference type="OrthoDB" id="9804152at2"/>
<organism evidence="6 7">
    <name type="scientific">Photobacterium angustum</name>
    <dbReference type="NCBI Taxonomy" id="661"/>
    <lineage>
        <taxon>Bacteria</taxon>
        <taxon>Pseudomonadati</taxon>
        <taxon>Pseudomonadota</taxon>
        <taxon>Gammaproteobacteria</taxon>
        <taxon>Vibrionales</taxon>
        <taxon>Vibrionaceae</taxon>
        <taxon>Photobacterium</taxon>
    </lineage>
</organism>
<evidence type="ECO:0000256" key="5">
    <source>
        <dbReference type="ARBA" id="ARBA00023136"/>
    </source>
</evidence>
<protein>
    <submittedName>
        <fullName evidence="6">LemA family protein</fullName>
    </submittedName>
</protein>
<dbReference type="InterPro" id="IPR023353">
    <property type="entry name" value="LemA-like_dom_sf"/>
</dbReference>
<evidence type="ECO:0000256" key="3">
    <source>
        <dbReference type="ARBA" id="ARBA00022692"/>
    </source>
</evidence>
<evidence type="ECO:0000313" key="6">
    <source>
        <dbReference type="EMBL" id="PQJ66780.1"/>
    </source>
</evidence>
<gene>
    <name evidence="6" type="ORF">BTO08_04775</name>
</gene>
<keyword evidence="5" id="KW-0472">Membrane</keyword>